<accession>A0A3B0RF31</accession>
<keyword evidence="7 9" id="KW-0030">Aminoacyl-tRNA synthetase</keyword>
<keyword evidence="5" id="KW-0067">ATP-binding</keyword>
<dbReference type="EC" id="6.1.1.5" evidence="1"/>
<dbReference type="SUPFAM" id="SSF50677">
    <property type="entry name" value="ValRS/IleRS/LeuRS editing domain"/>
    <property type="match status" value="1"/>
</dbReference>
<keyword evidence="2" id="KW-0963">Cytoplasm</keyword>
<organism evidence="9">
    <name type="scientific">hydrothermal vent metagenome</name>
    <dbReference type="NCBI Taxonomy" id="652676"/>
    <lineage>
        <taxon>unclassified sequences</taxon>
        <taxon>metagenomes</taxon>
        <taxon>ecological metagenomes</taxon>
    </lineage>
</organism>
<dbReference type="PRINTS" id="PR00984">
    <property type="entry name" value="TRNASYNTHILE"/>
</dbReference>
<gene>
    <name evidence="9" type="ORF">MNBD_ALPHA06-1145</name>
</gene>
<dbReference type="InterPro" id="IPR001412">
    <property type="entry name" value="aa-tRNA-synth_I_CS"/>
</dbReference>
<feature type="domain" description="Aminoacyl-tRNA synthetase class Ia" evidence="8">
    <location>
        <begin position="43"/>
        <end position="225"/>
    </location>
</feature>
<protein>
    <recommendedName>
        <fullName evidence="1">isoleucine--tRNA ligase</fullName>
        <ecNumber evidence="1">6.1.1.5</ecNumber>
    </recommendedName>
</protein>
<evidence type="ECO:0000256" key="3">
    <source>
        <dbReference type="ARBA" id="ARBA00022598"/>
    </source>
</evidence>
<dbReference type="PROSITE" id="PS00178">
    <property type="entry name" value="AA_TRNA_LIGASE_I"/>
    <property type="match status" value="1"/>
</dbReference>
<keyword evidence="4" id="KW-0547">Nucleotide-binding</keyword>
<proteinExistence type="predicted"/>
<name>A0A3B0RF31_9ZZZZ</name>
<dbReference type="GO" id="GO:0006428">
    <property type="term" value="P:isoleucyl-tRNA aminoacylation"/>
    <property type="evidence" value="ECO:0007669"/>
    <property type="project" value="InterPro"/>
</dbReference>
<reference evidence="9" key="1">
    <citation type="submission" date="2018-06" db="EMBL/GenBank/DDBJ databases">
        <authorList>
            <person name="Zhirakovskaya E."/>
        </authorList>
    </citation>
    <scope>NUCLEOTIDE SEQUENCE</scope>
</reference>
<evidence type="ECO:0000256" key="7">
    <source>
        <dbReference type="ARBA" id="ARBA00023146"/>
    </source>
</evidence>
<keyword evidence="3 9" id="KW-0436">Ligase</keyword>
<dbReference type="GO" id="GO:0004822">
    <property type="term" value="F:isoleucine-tRNA ligase activity"/>
    <property type="evidence" value="ECO:0007669"/>
    <property type="project" value="UniProtKB-EC"/>
</dbReference>
<dbReference type="SUPFAM" id="SSF52374">
    <property type="entry name" value="Nucleotidylyl transferase"/>
    <property type="match status" value="1"/>
</dbReference>
<evidence type="ECO:0000256" key="5">
    <source>
        <dbReference type="ARBA" id="ARBA00022840"/>
    </source>
</evidence>
<dbReference type="Gene3D" id="3.40.50.620">
    <property type="entry name" value="HUPs"/>
    <property type="match status" value="1"/>
</dbReference>
<evidence type="ECO:0000256" key="6">
    <source>
        <dbReference type="ARBA" id="ARBA00022917"/>
    </source>
</evidence>
<dbReference type="PANTHER" id="PTHR42765:SF1">
    <property type="entry name" value="ISOLEUCINE--TRNA LIGASE, MITOCHONDRIAL"/>
    <property type="match status" value="1"/>
</dbReference>
<feature type="non-terminal residue" evidence="9">
    <location>
        <position position="255"/>
    </location>
</feature>
<dbReference type="InterPro" id="IPR009008">
    <property type="entry name" value="Val/Leu/Ile-tRNA-synth_edit"/>
</dbReference>
<dbReference type="Pfam" id="PF00133">
    <property type="entry name" value="tRNA-synt_1"/>
    <property type="match status" value="1"/>
</dbReference>
<evidence type="ECO:0000256" key="2">
    <source>
        <dbReference type="ARBA" id="ARBA00022490"/>
    </source>
</evidence>
<evidence type="ECO:0000259" key="8">
    <source>
        <dbReference type="Pfam" id="PF00133"/>
    </source>
</evidence>
<dbReference type="EMBL" id="UOEE01000127">
    <property type="protein sequence ID" value="VAV91570.1"/>
    <property type="molecule type" value="Genomic_DNA"/>
</dbReference>
<evidence type="ECO:0000256" key="4">
    <source>
        <dbReference type="ARBA" id="ARBA00022741"/>
    </source>
</evidence>
<dbReference type="InterPro" id="IPR050081">
    <property type="entry name" value="Ile-tRNA_ligase"/>
</dbReference>
<sequence length="255" mass="29542">MTDVTDFPMTKPTPDKRNYRETLVLPKTDFPMRAGLPKHEPEWVARWKQLDIYGQLRQKAKDRPAFSYHDGPPYANGHVHLGTALNKILKDFVVRSHQMMGYETPFVPGWDCHGLPIEWKVEEGYRKKGRAKDDVPINEFRAECRAYAQHWLDIQREEFKRLGVFADWDNPYTTMAFSSESRIVSEFLKFAQAGNLYRGSKPVMWSPVEKTALAEAEVEYADHQSTTIWVRFAVSKGAFQDASVLIWTTTPWTIP</sequence>
<dbReference type="GO" id="GO:0002161">
    <property type="term" value="F:aminoacyl-tRNA deacylase activity"/>
    <property type="evidence" value="ECO:0007669"/>
    <property type="project" value="InterPro"/>
</dbReference>
<dbReference type="PANTHER" id="PTHR42765">
    <property type="entry name" value="SOLEUCYL-TRNA SYNTHETASE"/>
    <property type="match status" value="1"/>
</dbReference>
<dbReference type="AlphaFoldDB" id="A0A3B0RF31"/>
<dbReference type="FunFam" id="3.40.50.620:FF:000042">
    <property type="entry name" value="Isoleucine--tRNA ligase"/>
    <property type="match status" value="1"/>
</dbReference>
<dbReference type="InterPro" id="IPR002300">
    <property type="entry name" value="aa-tRNA-synth_Ia"/>
</dbReference>
<evidence type="ECO:0000256" key="1">
    <source>
        <dbReference type="ARBA" id="ARBA00013165"/>
    </source>
</evidence>
<keyword evidence="6" id="KW-0648">Protein biosynthesis</keyword>
<evidence type="ECO:0000313" key="9">
    <source>
        <dbReference type="EMBL" id="VAV91570.1"/>
    </source>
</evidence>
<dbReference type="GO" id="GO:0005829">
    <property type="term" value="C:cytosol"/>
    <property type="evidence" value="ECO:0007669"/>
    <property type="project" value="TreeGrafter"/>
</dbReference>
<dbReference type="GO" id="GO:0005524">
    <property type="term" value="F:ATP binding"/>
    <property type="evidence" value="ECO:0007669"/>
    <property type="project" value="UniProtKB-KW"/>
</dbReference>
<dbReference type="InterPro" id="IPR014729">
    <property type="entry name" value="Rossmann-like_a/b/a_fold"/>
</dbReference>
<dbReference type="InterPro" id="IPR002301">
    <property type="entry name" value="Ile-tRNA-ligase"/>
</dbReference>